<dbReference type="SUPFAM" id="SSF52058">
    <property type="entry name" value="L domain-like"/>
    <property type="match status" value="1"/>
</dbReference>
<evidence type="ECO:0000256" key="2">
    <source>
        <dbReference type="ARBA" id="ARBA00022737"/>
    </source>
</evidence>
<dbReference type="InterPro" id="IPR003591">
    <property type="entry name" value="Leu-rich_rpt_typical-subtyp"/>
</dbReference>
<dbReference type="PANTHER" id="PTHR46652">
    <property type="entry name" value="LEUCINE-RICH REPEAT AND IQ DOMAIN-CONTAINING PROTEIN 1-RELATED"/>
    <property type="match status" value="1"/>
</dbReference>
<keyword evidence="2" id="KW-0677">Repeat</keyword>
<dbReference type="InterPro" id="IPR032675">
    <property type="entry name" value="LRR_dom_sf"/>
</dbReference>
<sequence>MDAEENPLAADVMMASLDVLTHNDMGHLVYARSNLSSLRLTSIEVLGTYKHLQSISLDDNMLDSLTPLRELRFLVYLSAANNNLANEVFDDLAPSGTTLERLNLSRNRLTSLRGLHLLPFLVDFYAEENQVTELRKEDFSLLHSLTRLNLKSNQIQRVELDTFANCFTVRLLNLSHNTLEKVQFVMHLASNLESLDLEHNKIKSLFGFDILRELVYLRLANNGIESWEDLETLSGLINLRHLTLAGNPILQRHKSSSLPKSIPEYSETRVSADVDFSEGKRSGLFDSLTGAEASNKLVSSMVVPCARTLVKDVTMLSCRLEEWDGDGRRELERLPLTEQHRFRVISILRQLLTIDSVPVSSEEIPRALRLFKKKRGKWNIVGGNILPAGSAARAVESQRAKNGSGMP</sequence>
<dbReference type="AlphaFoldDB" id="K2MBB9"/>
<proteinExistence type="predicted"/>
<reference evidence="3 4" key="1">
    <citation type="journal article" date="2012" name="BMC Genomics">
        <title>Comparative genomic analysis of human infective Trypanosoma cruzi lineages with the bat-restricted subspecies T. cruzi marinkellei.</title>
        <authorList>
            <person name="Franzen O."/>
            <person name="Talavera-Lopez C."/>
            <person name="Ochaya S."/>
            <person name="Butler C.E."/>
            <person name="Messenger L.A."/>
            <person name="Lewis M.D."/>
            <person name="Llewellyn M.S."/>
            <person name="Marinkelle C.J."/>
            <person name="Tyler K.M."/>
            <person name="Miles M.A."/>
            <person name="Andersson B."/>
        </authorList>
    </citation>
    <scope>NUCLEOTIDE SEQUENCE [LARGE SCALE GENOMIC DNA]</scope>
    <source>
        <strain evidence="3 4">B7</strain>
    </source>
</reference>
<gene>
    <name evidence="3" type="ORF">MOQ_003679</name>
</gene>
<dbReference type="Proteomes" id="UP000007350">
    <property type="component" value="Unassembled WGS sequence"/>
</dbReference>
<dbReference type="Gene3D" id="3.80.10.10">
    <property type="entry name" value="Ribonuclease Inhibitor"/>
    <property type="match status" value="2"/>
</dbReference>
<dbReference type="PROSITE" id="PS51450">
    <property type="entry name" value="LRR"/>
    <property type="match status" value="4"/>
</dbReference>
<dbReference type="InterPro" id="IPR001611">
    <property type="entry name" value="Leu-rich_rpt"/>
</dbReference>
<organism evidence="3 4">
    <name type="scientific">Trypanosoma cruzi marinkellei</name>
    <dbReference type="NCBI Taxonomy" id="85056"/>
    <lineage>
        <taxon>Eukaryota</taxon>
        <taxon>Discoba</taxon>
        <taxon>Euglenozoa</taxon>
        <taxon>Kinetoplastea</taxon>
        <taxon>Metakinetoplastina</taxon>
        <taxon>Trypanosomatida</taxon>
        <taxon>Trypanosomatidae</taxon>
        <taxon>Trypanosoma</taxon>
        <taxon>Schizotrypanum</taxon>
    </lineage>
</organism>
<dbReference type="PANTHER" id="PTHR46652:SF3">
    <property type="entry name" value="LEUCINE-RICH REPEAT-CONTAINING PROTEIN 9"/>
    <property type="match status" value="1"/>
</dbReference>
<name>K2MBB9_TRYCR</name>
<dbReference type="SMART" id="SM00365">
    <property type="entry name" value="LRR_SD22"/>
    <property type="match status" value="6"/>
</dbReference>
<evidence type="ECO:0000313" key="4">
    <source>
        <dbReference type="Proteomes" id="UP000007350"/>
    </source>
</evidence>
<accession>K2MBB9</accession>
<dbReference type="EMBL" id="AHKC01009825">
    <property type="protein sequence ID" value="EKF32463.1"/>
    <property type="molecule type" value="Genomic_DNA"/>
</dbReference>
<keyword evidence="4" id="KW-1185">Reference proteome</keyword>
<dbReference type="Pfam" id="PF13855">
    <property type="entry name" value="LRR_8"/>
    <property type="match status" value="1"/>
</dbReference>
<evidence type="ECO:0000313" key="3">
    <source>
        <dbReference type="EMBL" id="EKF32463.1"/>
    </source>
</evidence>
<protein>
    <recommendedName>
        <fullName evidence="5">Leucine-rich repeat protein (LRRP)</fullName>
    </recommendedName>
</protein>
<evidence type="ECO:0008006" key="5">
    <source>
        <dbReference type="Google" id="ProtNLM"/>
    </source>
</evidence>
<comment type="caution">
    <text evidence="3">The sequence shown here is derived from an EMBL/GenBank/DDBJ whole genome shotgun (WGS) entry which is preliminary data.</text>
</comment>
<keyword evidence="1" id="KW-0433">Leucine-rich repeat</keyword>
<dbReference type="OrthoDB" id="271226at2759"/>
<dbReference type="SMART" id="SM00369">
    <property type="entry name" value="LRR_TYP"/>
    <property type="match status" value="5"/>
</dbReference>
<dbReference type="InterPro" id="IPR050836">
    <property type="entry name" value="SDS22/Internalin_LRR"/>
</dbReference>
<evidence type="ECO:0000256" key="1">
    <source>
        <dbReference type="ARBA" id="ARBA00022614"/>
    </source>
</evidence>